<feature type="chain" id="PRO_5045772525" evidence="1">
    <location>
        <begin position="30"/>
        <end position="284"/>
    </location>
</feature>
<evidence type="ECO:0000313" key="4">
    <source>
        <dbReference type="Proteomes" id="UP001597267"/>
    </source>
</evidence>
<name>A0ABW4J6J5_9LACO</name>
<reference evidence="4" key="1">
    <citation type="journal article" date="2019" name="Int. J. Syst. Evol. Microbiol.">
        <title>The Global Catalogue of Microorganisms (GCM) 10K type strain sequencing project: providing services to taxonomists for standard genome sequencing and annotation.</title>
        <authorList>
            <consortium name="The Broad Institute Genomics Platform"/>
            <consortium name="The Broad Institute Genome Sequencing Center for Infectious Disease"/>
            <person name="Wu L."/>
            <person name="Ma J."/>
        </authorList>
    </citation>
    <scope>NUCLEOTIDE SEQUENCE [LARGE SCALE GENOMIC DNA]</scope>
    <source>
        <strain evidence="4">CCM 8896</strain>
    </source>
</reference>
<evidence type="ECO:0000256" key="1">
    <source>
        <dbReference type="SAM" id="SignalP"/>
    </source>
</evidence>
<dbReference type="EMBL" id="JBHTOP010000022">
    <property type="protein sequence ID" value="MFD1671822.1"/>
    <property type="molecule type" value="Genomic_DNA"/>
</dbReference>
<keyword evidence="4" id="KW-1185">Reference proteome</keyword>
<dbReference type="Proteomes" id="UP001597267">
    <property type="component" value="Unassembled WGS sequence"/>
</dbReference>
<dbReference type="InterPro" id="IPR027994">
    <property type="entry name" value="WxL_dom"/>
</dbReference>
<accession>A0ABW4J6J5</accession>
<organism evidence="3 4">
    <name type="scientific">Agrilactobacillus yilanensis</name>
    <dbReference type="NCBI Taxonomy" id="2485997"/>
    <lineage>
        <taxon>Bacteria</taxon>
        <taxon>Bacillati</taxon>
        <taxon>Bacillota</taxon>
        <taxon>Bacilli</taxon>
        <taxon>Lactobacillales</taxon>
        <taxon>Lactobacillaceae</taxon>
        <taxon>Agrilactobacillus</taxon>
    </lineage>
</organism>
<dbReference type="Pfam" id="PF13731">
    <property type="entry name" value="WxL"/>
    <property type="match status" value="1"/>
</dbReference>
<feature type="signal peptide" evidence="1">
    <location>
        <begin position="1"/>
        <end position="29"/>
    </location>
</feature>
<protein>
    <submittedName>
        <fullName evidence="3">WxL domain-containing protein</fullName>
    </submittedName>
</protein>
<proteinExistence type="predicted"/>
<sequence>MKFTKTSLLFSTAILLGSALTGLTGVAQAADQALLDKDGNPISGVSSGQENGAEVINGDATAGSAAGESTVGIGFRAGNLTLNQVPNFDFGGENDFMAQTDFTLFNEGAELNYTDDSGTAPRPRALIVTDARGADDSGATNGWKVSVNFKTLLTKGDTTLGEAGDATAAPILQLSSAVEPTPVTFDTANHDTIAVGTTVTDSGSPLYTAAAPVLQKTGVTDFLDVPSNTTDPTTVVTANATQGLRGWAVNYKAKDSVHLQVPIEQQYIGVFTAKLNWTLGNAPA</sequence>
<comment type="caution">
    <text evidence="3">The sequence shown here is derived from an EMBL/GenBank/DDBJ whole genome shotgun (WGS) entry which is preliminary data.</text>
</comment>
<keyword evidence="1" id="KW-0732">Signal</keyword>
<evidence type="ECO:0000313" key="3">
    <source>
        <dbReference type="EMBL" id="MFD1671822.1"/>
    </source>
</evidence>
<dbReference type="RefSeq" id="WP_125714520.1">
    <property type="nucleotide sequence ID" value="NZ_JBHTOP010000022.1"/>
</dbReference>
<feature type="domain" description="WxL" evidence="2">
    <location>
        <begin position="76"/>
        <end position="283"/>
    </location>
</feature>
<evidence type="ECO:0000259" key="2">
    <source>
        <dbReference type="Pfam" id="PF13731"/>
    </source>
</evidence>
<gene>
    <name evidence="3" type="ORF">ACFQ5M_06940</name>
</gene>